<dbReference type="EMBL" id="CP036295">
    <property type="protein sequence ID" value="QCC85806.1"/>
    <property type="molecule type" value="Genomic_DNA"/>
</dbReference>
<reference evidence="1 2" key="1">
    <citation type="submission" date="2019-02" db="EMBL/GenBank/DDBJ databases">
        <title>Complete Genome Sequence of Desulfovibrio desulfuricans IC1, a Sulfonate Utilizing Anaerobe.</title>
        <authorList>
            <person name="Day L.A."/>
            <person name="De Leon K.B."/>
            <person name="Wall J.D."/>
        </authorList>
    </citation>
    <scope>NUCLEOTIDE SEQUENCE [LARGE SCALE GENOMIC DNA]</scope>
    <source>
        <strain evidence="1 2">IC1</strain>
    </source>
</reference>
<dbReference type="Proteomes" id="UP000297065">
    <property type="component" value="Chromosome"/>
</dbReference>
<evidence type="ECO:0000313" key="1">
    <source>
        <dbReference type="EMBL" id="QCC85806.1"/>
    </source>
</evidence>
<proteinExistence type="predicted"/>
<dbReference type="AlphaFoldDB" id="A0A4P7UHN7"/>
<name>A0A4P7UHN7_DESDE</name>
<gene>
    <name evidence="1" type="ORF">DDIC_07950</name>
</gene>
<sequence>MEIWKDITSFHSVGRCVEKRALSESDVRDFLQFCTELVYCDKIHVSLHGPEYMSEKTRSISNKLIRLGVSKEFICLYSYPEINSIKTTCSEISKGLLPYIELMDLSPDVFCPAHDAVFPDNYVERLSDTISIFKEVILCGKNTGDYSSSIEESLNDDKLNIILYILLNDERIRQLLQCKMGSQNWTDENILCLIANFRVALNQALSSQQELIYAPSYARALNNRTSLKNYVKILNRWLDSFATDIKSKLDCHLMSDLSVPSVVKFYLLTDDLQPEKVISLALDMRNSLDWLRKTILCNINSILFDQKDENSFFEMQNELKKCEREIISSIGHNNIAHEVCSAFSIDSGLNFSLSGAAIKCGSIALKKIFTNANYSLFTRLAKVACVADKEELDLKIRMLYNNCSSKKYS</sequence>
<accession>A0A4P7UHN7</accession>
<protein>
    <submittedName>
        <fullName evidence="1">Uncharacterized protein</fullName>
    </submittedName>
</protein>
<dbReference type="RefSeq" id="WP_136399943.1">
    <property type="nucleotide sequence ID" value="NZ_CP036295.1"/>
</dbReference>
<organism evidence="1 2">
    <name type="scientific">Desulfovibrio desulfuricans</name>
    <dbReference type="NCBI Taxonomy" id="876"/>
    <lineage>
        <taxon>Bacteria</taxon>
        <taxon>Pseudomonadati</taxon>
        <taxon>Thermodesulfobacteriota</taxon>
        <taxon>Desulfovibrionia</taxon>
        <taxon>Desulfovibrionales</taxon>
        <taxon>Desulfovibrionaceae</taxon>
        <taxon>Desulfovibrio</taxon>
    </lineage>
</organism>
<dbReference type="OrthoDB" id="7056720at2"/>
<evidence type="ECO:0000313" key="2">
    <source>
        <dbReference type="Proteomes" id="UP000297065"/>
    </source>
</evidence>